<evidence type="ECO:0000313" key="3">
    <source>
        <dbReference type="Proteomes" id="UP000682733"/>
    </source>
</evidence>
<proteinExistence type="predicted"/>
<dbReference type="AlphaFoldDB" id="A0A8S2KIR5"/>
<evidence type="ECO:0000313" key="1">
    <source>
        <dbReference type="EMBL" id="CAF1083520.1"/>
    </source>
</evidence>
<protein>
    <submittedName>
        <fullName evidence="2">Uncharacterized protein</fullName>
    </submittedName>
</protein>
<sequence length="71" mass="8012">MIDRRPIGEEPLGVLLPKQQVIIGYIHTKVDLRGSADVNYVETVHLSAFKTDFWSKRAVSAVSFDYDEDSS</sequence>
<name>A0A8S2KIR5_9BILA</name>
<comment type="caution">
    <text evidence="2">The sequence shown here is derived from an EMBL/GenBank/DDBJ whole genome shotgun (WGS) entry which is preliminary data.</text>
</comment>
<dbReference type="EMBL" id="CAJOBA010009217">
    <property type="protein sequence ID" value="CAF3846178.1"/>
    <property type="molecule type" value="Genomic_DNA"/>
</dbReference>
<dbReference type="Proteomes" id="UP000677228">
    <property type="component" value="Unassembled WGS sequence"/>
</dbReference>
<organism evidence="2 3">
    <name type="scientific">Didymodactylos carnosus</name>
    <dbReference type="NCBI Taxonomy" id="1234261"/>
    <lineage>
        <taxon>Eukaryota</taxon>
        <taxon>Metazoa</taxon>
        <taxon>Spiralia</taxon>
        <taxon>Gnathifera</taxon>
        <taxon>Rotifera</taxon>
        <taxon>Eurotatoria</taxon>
        <taxon>Bdelloidea</taxon>
        <taxon>Philodinida</taxon>
        <taxon>Philodinidae</taxon>
        <taxon>Didymodactylos</taxon>
    </lineage>
</organism>
<accession>A0A8S2KIR5</accession>
<dbReference type="EMBL" id="CAJNOK010009200">
    <property type="protein sequence ID" value="CAF1083520.1"/>
    <property type="molecule type" value="Genomic_DNA"/>
</dbReference>
<gene>
    <name evidence="1" type="ORF">OVA965_LOCUS18478</name>
    <name evidence="2" type="ORF">TMI583_LOCUS18490</name>
</gene>
<dbReference type="Proteomes" id="UP000682733">
    <property type="component" value="Unassembled WGS sequence"/>
</dbReference>
<reference evidence="2" key="1">
    <citation type="submission" date="2021-02" db="EMBL/GenBank/DDBJ databases">
        <authorList>
            <person name="Nowell W R."/>
        </authorList>
    </citation>
    <scope>NUCLEOTIDE SEQUENCE</scope>
</reference>
<evidence type="ECO:0000313" key="2">
    <source>
        <dbReference type="EMBL" id="CAF3846178.1"/>
    </source>
</evidence>